<evidence type="ECO:0008006" key="4">
    <source>
        <dbReference type="Google" id="ProtNLM"/>
    </source>
</evidence>
<feature type="compositionally biased region" description="Polar residues" evidence="1">
    <location>
        <begin position="803"/>
        <end position="816"/>
    </location>
</feature>
<feature type="region of interest" description="Disordered" evidence="1">
    <location>
        <begin position="1"/>
        <end position="94"/>
    </location>
</feature>
<dbReference type="EMBL" id="QGMK01000499">
    <property type="protein sequence ID" value="TVY81337.1"/>
    <property type="molecule type" value="Genomic_DNA"/>
</dbReference>
<reference evidence="2 3" key="1">
    <citation type="submission" date="2018-05" db="EMBL/GenBank/DDBJ databases">
        <title>Genome sequencing and assembly of the regulated plant pathogen Lachnellula willkommii and related sister species for the development of diagnostic species identification markers.</title>
        <authorList>
            <person name="Giroux E."/>
            <person name="Bilodeau G."/>
        </authorList>
    </citation>
    <scope>NUCLEOTIDE SEQUENCE [LARGE SCALE GENOMIC DNA]</scope>
    <source>
        <strain evidence="2 3">CBS 268.59</strain>
    </source>
</reference>
<comment type="caution">
    <text evidence="2">The sequence shown here is derived from an EMBL/GenBank/DDBJ whole genome shotgun (WGS) entry which is preliminary data.</text>
</comment>
<feature type="compositionally biased region" description="Polar residues" evidence="1">
    <location>
        <begin position="969"/>
        <end position="981"/>
    </location>
</feature>
<feature type="compositionally biased region" description="Polar residues" evidence="1">
    <location>
        <begin position="48"/>
        <end position="57"/>
    </location>
</feature>
<feature type="compositionally biased region" description="Polar residues" evidence="1">
    <location>
        <begin position="518"/>
        <end position="531"/>
    </location>
</feature>
<feature type="region of interest" description="Disordered" evidence="1">
    <location>
        <begin position="1103"/>
        <end position="1133"/>
    </location>
</feature>
<feature type="compositionally biased region" description="Low complexity" evidence="1">
    <location>
        <begin position="643"/>
        <end position="652"/>
    </location>
</feature>
<name>A0A8T9CA39_9HELO</name>
<feature type="compositionally biased region" description="Basic residues" evidence="1">
    <location>
        <begin position="655"/>
        <end position="664"/>
    </location>
</feature>
<evidence type="ECO:0000313" key="3">
    <source>
        <dbReference type="Proteomes" id="UP000469558"/>
    </source>
</evidence>
<feature type="region of interest" description="Disordered" evidence="1">
    <location>
        <begin position="897"/>
        <end position="1048"/>
    </location>
</feature>
<keyword evidence="3" id="KW-1185">Reference proteome</keyword>
<accession>A0A8T9CA39</accession>
<feature type="compositionally biased region" description="Low complexity" evidence="1">
    <location>
        <begin position="36"/>
        <end position="47"/>
    </location>
</feature>
<feature type="compositionally biased region" description="Low complexity" evidence="1">
    <location>
        <begin position="984"/>
        <end position="999"/>
    </location>
</feature>
<feature type="compositionally biased region" description="Pro residues" evidence="1">
    <location>
        <begin position="565"/>
        <end position="577"/>
    </location>
</feature>
<feature type="compositionally biased region" description="Polar residues" evidence="1">
    <location>
        <begin position="584"/>
        <end position="600"/>
    </location>
</feature>
<evidence type="ECO:0000313" key="2">
    <source>
        <dbReference type="EMBL" id="TVY81337.1"/>
    </source>
</evidence>
<feature type="non-terminal residue" evidence="2">
    <location>
        <position position="1133"/>
    </location>
</feature>
<feature type="compositionally biased region" description="Basic and acidic residues" evidence="1">
    <location>
        <begin position="629"/>
        <end position="642"/>
    </location>
</feature>
<organism evidence="2 3">
    <name type="scientific">Lachnellula suecica</name>
    <dbReference type="NCBI Taxonomy" id="602035"/>
    <lineage>
        <taxon>Eukaryota</taxon>
        <taxon>Fungi</taxon>
        <taxon>Dikarya</taxon>
        <taxon>Ascomycota</taxon>
        <taxon>Pezizomycotina</taxon>
        <taxon>Leotiomycetes</taxon>
        <taxon>Helotiales</taxon>
        <taxon>Lachnaceae</taxon>
        <taxon>Lachnellula</taxon>
    </lineage>
</organism>
<dbReference type="AlphaFoldDB" id="A0A8T9CA39"/>
<protein>
    <recommendedName>
        <fullName evidence="4">Proteophosphoglycan ppg4</fullName>
    </recommendedName>
</protein>
<feature type="region of interest" description="Disordered" evidence="1">
    <location>
        <begin position="163"/>
        <end position="200"/>
    </location>
</feature>
<sequence length="1133" mass="124601">MGQEQSAPSPRRQNKLSKPRTNSSGNLISKIPGTPSRQNSQSNNNASPTKSRNNLLLSNDAGIGEAGEKKEEKQRKRMSLFRSKSSQAKSVIPPEFDTTVQTNFVDPSPVELPVRRHSRTNSVTFEEQATEVYQSRPTNRSRMSLQHFPYQQHHARLSLVSEARSQEPEKEVGSNPLSRFEEEDPQNPLPRTNSESALYGPIRRRSLLQHGVATRKSLFPQNDSRQSLPSQISANNLQNYYHNPAKPASSPLSELAALGRVGNGSPGPRVDTPTDLEYGHTGVFKLGSLRITNGAASPAPSEGRPLTAGVEEDYLTMGARRNGESNQRHGLGQRSNTYAAPNESVRPPWIARSESPLRQEVAEEALTIDTQLPLPDPSFALFDFSSRDSPTKSLDLAKQYMEDLALSPFSFDDSPPSSPTLQATSKHMAIEDDLFEPEPISPNPGVLEHAPRSFDSGYGTAETTKVVQGPRELAIKPLAKADSGYSSNISLRSFKKDFAPTVPAKEAPPTPPKETFSRVPSSTYSVASQTASRVPSSTYSVSSQASEITLRARRSLPALPTEEYIPPPPMREAPAVPPKHSDRSPGNVSDYRTISQTSPPHNWGAPNRPSSANHHKHAHQHSLPTIPRAIRETPVLREKASNSDESVSPNSSKWRSSKVQKQRPHSVQPTPVYTVQAMRTPSETFSIPPVPVDVSRKLEERVDGFPVTSFPNTIAGTTGLRRNASKETLGTIFSVGSAEVRDELNFARLQSALPPVPVHASIPEYAPRSPEQKPDFNRRNTYQPASSTQTPPRKPLLRPWSMSREQSPAPRQSMEQQQDDYETHVTSLDAVSSSLGSSPYDAAIATMRPQSSDANARAKSVTSQFEAEASARFQQRARNVSGTSSILQNKKSYESMAGGNPFASGANTASHSRKSSREYPPQAHSKISSKRSFTFVPAAPQTPPRHLQNQMSEQDSSRVSVLLRESTRKSSPPVSMQTQRKSLPAPRASSVAAAPERAAPQPPAPSPTGQASWAKPANFWAERRKSAGEALRTSMEMSRPGSARPSVEYQRPVQNLRAYGSFDQVQRDGWEAEHAKMQQGYDHTFGAPHFSEQVWDGNKENEYYDQEDSQLEDFTPPRNHARTNSTEGMLVLD</sequence>
<gene>
    <name evidence="2" type="ORF">LSUE1_G004240</name>
</gene>
<feature type="compositionally biased region" description="Low complexity" evidence="1">
    <location>
        <begin position="532"/>
        <end position="546"/>
    </location>
</feature>
<feature type="region of interest" description="Disordered" evidence="1">
    <location>
        <begin position="500"/>
        <end position="668"/>
    </location>
</feature>
<feature type="region of interest" description="Disordered" evidence="1">
    <location>
        <begin position="760"/>
        <end position="823"/>
    </location>
</feature>
<proteinExistence type="predicted"/>
<feature type="region of interest" description="Disordered" evidence="1">
    <location>
        <begin position="322"/>
        <end position="351"/>
    </location>
</feature>
<evidence type="ECO:0000256" key="1">
    <source>
        <dbReference type="SAM" id="MobiDB-lite"/>
    </source>
</evidence>
<dbReference type="Proteomes" id="UP000469558">
    <property type="component" value="Unassembled WGS sequence"/>
</dbReference>
<feature type="compositionally biased region" description="Polar residues" evidence="1">
    <location>
        <begin position="779"/>
        <end position="791"/>
    </location>
</feature>
<feature type="compositionally biased region" description="Polar residues" evidence="1">
    <location>
        <begin position="947"/>
        <end position="959"/>
    </location>
</feature>
<dbReference type="OrthoDB" id="5341904at2759"/>